<evidence type="ECO:0000313" key="1">
    <source>
        <dbReference type="EMBL" id="QJA92546.1"/>
    </source>
</evidence>
<name>A0A6M3LC19_9ZZZZ</name>
<protein>
    <submittedName>
        <fullName evidence="1">Uncharacterized protein</fullName>
    </submittedName>
</protein>
<dbReference type="EMBL" id="MT143076">
    <property type="protein sequence ID" value="QJA92546.1"/>
    <property type="molecule type" value="Genomic_DNA"/>
</dbReference>
<accession>A0A6M3LC19</accession>
<proteinExistence type="predicted"/>
<sequence>MTDVDGDLVICTRCNDFTRLISIRTGEFLDEAWGRPRWFPVYELRTHCCKGEDWERIGDE</sequence>
<reference evidence="1" key="1">
    <citation type="submission" date="2020-03" db="EMBL/GenBank/DDBJ databases">
        <title>The deep terrestrial virosphere.</title>
        <authorList>
            <person name="Holmfeldt K."/>
            <person name="Nilsson E."/>
            <person name="Simone D."/>
            <person name="Lopez-Fernandez M."/>
            <person name="Wu X."/>
            <person name="de Brujin I."/>
            <person name="Lundin D."/>
            <person name="Andersson A."/>
            <person name="Bertilsson S."/>
            <person name="Dopson M."/>
        </authorList>
    </citation>
    <scope>NUCLEOTIDE SEQUENCE</scope>
    <source>
        <strain evidence="1">MM415B04586</strain>
    </source>
</reference>
<dbReference type="AlphaFoldDB" id="A0A6M3LC19"/>
<organism evidence="1">
    <name type="scientific">viral metagenome</name>
    <dbReference type="NCBI Taxonomy" id="1070528"/>
    <lineage>
        <taxon>unclassified sequences</taxon>
        <taxon>metagenomes</taxon>
        <taxon>organismal metagenomes</taxon>
    </lineage>
</organism>
<gene>
    <name evidence="1" type="ORF">MM415B04586_0003</name>
</gene>